<dbReference type="InterPro" id="IPR013783">
    <property type="entry name" value="Ig-like_fold"/>
</dbReference>
<accession>A0A9Q1GC30</accession>
<sequence>MSRSPHSCLRSRIHESLCSEVAAMAAQKAGNTRPALTVLFPSEAELSSKRTATLTCLANRGFPSAALEGGRGEQEVCGQQRGHE</sequence>
<dbReference type="EMBL" id="JAINUF010000001">
    <property type="protein sequence ID" value="KAJ8381439.1"/>
    <property type="molecule type" value="Genomic_DNA"/>
</dbReference>
<dbReference type="Gene3D" id="2.60.40.10">
    <property type="entry name" value="Immunoglobulins"/>
    <property type="match status" value="1"/>
</dbReference>
<evidence type="ECO:0000313" key="1">
    <source>
        <dbReference type="EMBL" id="KAJ8381439.1"/>
    </source>
</evidence>
<dbReference type="InterPro" id="IPR036179">
    <property type="entry name" value="Ig-like_dom_sf"/>
</dbReference>
<gene>
    <name evidence="1" type="ORF">SKAU_G00022170</name>
</gene>
<organism evidence="1 2">
    <name type="scientific">Synaphobranchus kaupii</name>
    <name type="common">Kaup's arrowtooth eel</name>
    <dbReference type="NCBI Taxonomy" id="118154"/>
    <lineage>
        <taxon>Eukaryota</taxon>
        <taxon>Metazoa</taxon>
        <taxon>Chordata</taxon>
        <taxon>Craniata</taxon>
        <taxon>Vertebrata</taxon>
        <taxon>Euteleostomi</taxon>
        <taxon>Actinopterygii</taxon>
        <taxon>Neopterygii</taxon>
        <taxon>Teleostei</taxon>
        <taxon>Anguilliformes</taxon>
        <taxon>Synaphobranchidae</taxon>
        <taxon>Synaphobranchus</taxon>
    </lineage>
</organism>
<reference evidence="1" key="1">
    <citation type="journal article" date="2023" name="Science">
        <title>Genome structures resolve the early diversification of teleost fishes.</title>
        <authorList>
            <person name="Parey E."/>
            <person name="Louis A."/>
            <person name="Montfort J."/>
            <person name="Bouchez O."/>
            <person name="Roques C."/>
            <person name="Iampietro C."/>
            <person name="Lluch J."/>
            <person name="Castinel A."/>
            <person name="Donnadieu C."/>
            <person name="Desvignes T."/>
            <person name="Floi Bucao C."/>
            <person name="Jouanno E."/>
            <person name="Wen M."/>
            <person name="Mejri S."/>
            <person name="Dirks R."/>
            <person name="Jansen H."/>
            <person name="Henkel C."/>
            <person name="Chen W.J."/>
            <person name="Zahm M."/>
            <person name="Cabau C."/>
            <person name="Klopp C."/>
            <person name="Thompson A.W."/>
            <person name="Robinson-Rechavi M."/>
            <person name="Braasch I."/>
            <person name="Lecointre G."/>
            <person name="Bobe J."/>
            <person name="Postlethwait J.H."/>
            <person name="Berthelot C."/>
            <person name="Roest Crollius H."/>
            <person name="Guiguen Y."/>
        </authorList>
    </citation>
    <scope>NUCLEOTIDE SEQUENCE</scope>
    <source>
        <strain evidence="1">WJC10195</strain>
    </source>
</reference>
<comment type="caution">
    <text evidence="1">The sequence shown here is derived from an EMBL/GenBank/DDBJ whole genome shotgun (WGS) entry which is preliminary data.</text>
</comment>
<proteinExistence type="predicted"/>
<name>A0A9Q1GC30_SYNKA</name>
<keyword evidence="2" id="KW-1185">Reference proteome</keyword>
<dbReference type="Proteomes" id="UP001152622">
    <property type="component" value="Chromosome 1"/>
</dbReference>
<dbReference type="AlphaFoldDB" id="A0A9Q1GC30"/>
<dbReference type="SUPFAM" id="SSF48726">
    <property type="entry name" value="Immunoglobulin"/>
    <property type="match status" value="1"/>
</dbReference>
<protein>
    <submittedName>
        <fullName evidence="1">Uncharacterized protein</fullName>
    </submittedName>
</protein>
<evidence type="ECO:0000313" key="2">
    <source>
        <dbReference type="Proteomes" id="UP001152622"/>
    </source>
</evidence>